<keyword evidence="11" id="KW-1185">Reference proteome</keyword>
<dbReference type="InterPro" id="IPR028082">
    <property type="entry name" value="Peripla_BP_I"/>
</dbReference>
<dbReference type="Pfam" id="PF01094">
    <property type="entry name" value="ANF_receptor"/>
    <property type="match status" value="1"/>
</dbReference>
<keyword evidence="6" id="KW-0325">Glycoprotein</keyword>
<evidence type="ECO:0000256" key="2">
    <source>
        <dbReference type="ARBA" id="ARBA00022692"/>
    </source>
</evidence>
<dbReference type="EMBL" id="JARBDR010000918">
    <property type="protein sequence ID" value="KAJ8301933.1"/>
    <property type="molecule type" value="Genomic_DNA"/>
</dbReference>
<evidence type="ECO:0000256" key="5">
    <source>
        <dbReference type="ARBA" id="ARBA00023170"/>
    </source>
</evidence>
<name>A0ABQ9EFA5_TEGGR</name>
<dbReference type="InterPro" id="IPR000337">
    <property type="entry name" value="GPCR_3"/>
</dbReference>
<evidence type="ECO:0000256" key="3">
    <source>
        <dbReference type="ARBA" id="ARBA00022989"/>
    </source>
</evidence>
<evidence type="ECO:0000313" key="11">
    <source>
        <dbReference type="Proteomes" id="UP001217089"/>
    </source>
</evidence>
<proteinExistence type="predicted"/>
<accession>A0ABQ9EFA5</accession>
<organism evidence="10 11">
    <name type="scientific">Tegillarca granosa</name>
    <name type="common">Malaysian cockle</name>
    <name type="synonym">Anadara granosa</name>
    <dbReference type="NCBI Taxonomy" id="220873"/>
    <lineage>
        <taxon>Eukaryota</taxon>
        <taxon>Metazoa</taxon>
        <taxon>Spiralia</taxon>
        <taxon>Lophotrochozoa</taxon>
        <taxon>Mollusca</taxon>
        <taxon>Bivalvia</taxon>
        <taxon>Autobranchia</taxon>
        <taxon>Pteriomorphia</taxon>
        <taxon>Arcoida</taxon>
        <taxon>Arcoidea</taxon>
        <taxon>Arcidae</taxon>
        <taxon>Tegillarca</taxon>
    </lineage>
</organism>
<feature type="transmembrane region" description="Helical" evidence="7">
    <location>
        <begin position="1479"/>
        <end position="1497"/>
    </location>
</feature>
<dbReference type="InterPro" id="IPR050726">
    <property type="entry name" value="mGluR"/>
</dbReference>
<dbReference type="PRINTS" id="PR00248">
    <property type="entry name" value="GPCRMGR"/>
</dbReference>
<dbReference type="CDD" id="cd13953">
    <property type="entry name" value="7tm_classC_mGluR-like"/>
    <property type="match status" value="1"/>
</dbReference>
<evidence type="ECO:0000256" key="8">
    <source>
        <dbReference type="SAM" id="SignalP"/>
    </source>
</evidence>
<protein>
    <recommendedName>
        <fullName evidence="9">G-protein coupled receptors family 3 profile domain-containing protein</fullName>
    </recommendedName>
</protein>
<sequence length="1710" mass="192283">MDFWQRLFLTIIVFFASALCCSYGIGYDDQFDTPIWDVQGGSKILVLMDLHRHMSENGTCSDMNPRMVERALAMKWLSSVLQSEVGLTIFDTCGSRLRAAQIVTRHIMNPEQSCSNTSDMVLGVLSHTRDDITDAISNILQPLGILHIKLDDNGFLTKKDNTSFTIPTFSIWKLEAVLQVLKNLNWNYISAFSDGTDNTNGQLNSFIKMAIKHSICLDKVGRDLSNVTSLKPKPEGVVIFTSDVQNVESLIGKLNPNQKYMIVNNNDIGKMSLGVSGTILHLSEILNSRPAFLAFVASELLQSSDSLSKQYLSDLEFCKFNSTFNQTICDERLNSYLEIASKRYDILAAMMAYYNAHRVIQRFGAFNCSGYDFSSCPSAFTFVRIKPSVNEFPFNLEKISDNISLDEEVRVDVSVLGIPTAQVGIVTQTSFSPTNLIVWKKVKTDMKISDCGTSCQQCGTCKHNAQVENDYQNEMMENGDILIMGSFPIRQLSHTGETCGMISEEGIQLSEALLYAVDTIKSRYRAHNLFPGVNVGAVIKDKCQVSKQEFCPSPSSDWTETANHNGDYSSIEIFRKEEYFDNRASQARFLLTDFGVSLHKILLDRYVKGMSDLFRYANWTYIHVVYSEEILADIESSVNKYLQEKDICTASRTVLNYNRTSTLSKIETLMNNIHKTATILLLTNFYDTKFIMNVVNQSFSYDDLNFVILPWDIKSPMFAGTVVFRPKPEIDTNFNNYLSSLKMDNQRSIWWRTFYEDTNKCHVKLEDGIAYPAQCSQSQTVMTNSSVSPAAYKVIQTADAVLLIMDRLYKDLCPFHTGLCREFLEFDIKSYIRKNLIQGDSSASSDVFTDRGELKFPLDIINYQIVDETTAPVSVGIYSSRDDLIVDKNAIKTYNSDKRPYVASHVCDDWCPSCYACKSAITKQNGFLYHSGDVVVTSVFPMHKKGAKTFSCGPFGLNKGSEVLTEAFMYAIGTSKSRYPYLFPNLKIGSLTIDSCSDTESVLQTIMNFESCITTFANKVDQVPVSPLLVPGYLSYDYPEVTPSLDKTLKRLDRFHESFDSKNGGPLSQLFNPYFRSGIDSLVHLLIKMNWTYVDLIVSSDQEHQTQKHWFMEMATSYNICVSVGNNVLSLESSMISTVITSLSQSQAKIVVVLASTEVVQSLFGVLVNRPLSKMFILGEETRDWQETGILLPEGSIIVNRVGKINSGFKAHYEEAVTKKESRLGNIWFGEMSRDRVTCLDPHECTVPSDIVSVASKIVFGVDAMLHALHFKYKSLCPSMNGLCKNFADVGSSLNADDFKNFSFRYQDEMIELPPSGNSYGTYVMLNRQKSGYIEVGKWKNGAIKVEPNKIKAYDSSGNQLRLLPSSVCYRNCKCENKETVENITATPEPSPRTDLEFFGTTQQFNSELWAIVVLTISCGSALVSLMFIVYVIMKVCGGLLQKRYIGLGIMLLVSIVTMYLSVLPFVFTPGENICSLRFFLPGLTYALTFAVIMAKLMSLRAYKLIGLGGEISNLNQFLTVLFVTGVQLAIGIHWWIKQGSLFVVDTSLPDVTQYACKFDKTEFVIYLVYIMFLIVLAAFYAILVRNETKNMGEAKLILISSWMTIAVWVAWIAVLIIQPKDYEEPTVCVGIIVTASVTILVVFVPKLHRISKLKYDVKKSAGMENGGYKIDPDFLFERPYTLPAMRTSFKYSEKTNPKSISKFDSSLSY</sequence>
<dbReference type="Proteomes" id="UP001217089">
    <property type="component" value="Unassembled WGS sequence"/>
</dbReference>
<feature type="transmembrane region" description="Helical" evidence="7">
    <location>
        <begin position="1625"/>
        <end position="1645"/>
    </location>
</feature>
<evidence type="ECO:0000313" key="10">
    <source>
        <dbReference type="EMBL" id="KAJ8301933.1"/>
    </source>
</evidence>
<evidence type="ECO:0000259" key="9">
    <source>
        <dbReference type="PROSITE" id="PS50259"/>
    </source>
</evidence>
<dbReference type="Pfam" id="PF00003">
    <property type="entry name" value="7tm_3"/>
    <property type="match status" value="1"/>
</dbReference>
<evidence type="ECO:0000256" key="6">
    <source>
        <dbReference type="ARBA" id="ARBA00023180"/>
    </source>
</evidence>
<keyword evidence="4 7" id="KW-0472">Membrane</keyword>
<comment type="subcellular location">
    <subcellularLocation>
        <location evidence="1">Membrane</location>
        <topology evidence="1">Multi-pass membrane protein</topology>
    </subcellularLocation>
</comment>
<keyword evidence="2 7" id="KW-0812">Transmembrane</keyword>
<keyword evidence="3 7" id="KW-1133">Transmembrane helix</keyword>
<dbReference type="Gene3D" id="3.40.50.2300">
    <property type="match status" value="6"/>
</dbReference>
<feature type="domain" description="G-protein coupled receptors family 3 profile" evidence="9">
    <location>
        <begin position="1410"/>
        <end position="1651"/>
    </location>
</feature>
<evidence type="ECO:0000256" key="7">
    <source>
        <dbReference type="SAM" id="Phobius"/>
    </source>
</evidence>
<gene>
    <name evidence="10" type="ORF">KUTeg_020920</name>
</gene>
<keyword evidence="5" id="KW-0675">Receptor</keyword>
<feature type="transmembrane region" description="Helical" evidence="7">
    <location>
        <begin position="1518"/>
        <end position="1537"/>
    </location>
</feature>
<feature type="chain" id="PRO_5045239376" description="G-protein coupled receptors family 3 profile domain-containing protein" evidence="8">
    <location>
        <begin position="21"/>
        <end position="1710"/>
    </location>
</feature>
<dbReference type="InterPro" id="IPR017978">
    <property type="entry name" value="GPCR_3_C"/>
</dbReference>
<feature type="transmembrane region" description="Helical" evidence="7">
    <location>
        <begin position="1597"/>
        <end position="1619"/>
    </location>
</feature>
<keyword evidence="8" id="KW-0732">Signal</keyword>
<feature type="signal peptide" evidence="8">
    <location>
        <begin position="1"/>
        <end position="20"/>
    </location>
</feature>
<evidence type="ECO:0000256" key="1">
    <source>
        <dbReference type="ARBA" id="ARBA00004141"/>
    </source>
</evidence>
<feature type="transmembrane region" description="Helical" evidence="7">
    <location>
        <begin position="1445"/>
        <end position="1467"/>
    </location>
</feature>
<feature type="transmembrane region" description="Helical" evidence="7">
    <location>
        <begin position="1564"/>
        <end position="1585"/>
    </location>
</feature>
<dbReference type="PANTHER" id="PTHR24060">
    <property type="entry name" value="METABOTROPIC GLUTAMATE RECEPTOR"/>
    <property type="match status" value="1"/>
</dbReference>
<feature type="transmembrane region" description="Helical" evidence="7">
    <location>
        <begin position="1409"/>
        <end position="1433"/>
    </location>
</feature>
<comment type="caution">
    <text evidence="10">The sequence shown here is derived from an EMBL/GenBank/DDBJ whole genome shotgun (WGS) entry which is preliminary data.</text>
</comment>
<evidence type="ECO:0000256" key="4">
    <source>
        <dbReference type="ARBA" id="ARBA00023136"/>
    </source>
</evidence>
<dbReference type="PROSITE" id="PS50259">
    <property type="entry name" value="G_PROTEIN_RECEP_F3_4"/>
    <property type="match status" value="1"/>
</dbReference>
<dbReference type="InterPro" id="IPR001828">
    <property type="entry name" value="ANF_lig-bd_rcpt"/>
</dbReference>
<dbReference type="SUPFAM" id="SSF53822">
    <property type="entry name" value="Periplasmic binding protein-like I"/>
    <property type="match status" value="3"/>
</dbReference>
<reference evidence="10 11" key="1">
    <citation type="submission" date="2022-12" db="EMBL/GenBank/DDBJ databases">
        <title>Chromosome-level genome of Tegillarca granosa.</title>
        <authorList>
            <person name="Kim J."/>
        </authorList>
    </citation>
    <scope>NUCLEOTIDE SEQUENCE [LARGE SCALE GENOMIC DNA]</scope>
    <source>
        <strain evidence="10">Teg-2019</strain>
        <tissue evidence="10">Adductor muscle</tissue>
    </source>
</reference>